<gene>
    <name evidence="1" type="ORF">B0A72_05910</name>
    <name evidence="2" type="ORF">SAMN05444387_1688</name>
</gene>
<reference evidence="2 3" key="2">
    <citation type="submission" date="2016-11" db="EMBL/GenBank/DDBJ databases">
        <authorList>
            <person name="Varghese N."/>
            <person name="Submissions S."/>
        </authorList>
    </citation>
    <scope>NUCLEOTIDE SEQUENCE [LARGE SCALE GENOMIC DNA]</scope>
    <source>
        <strain evidence="2 3">DSM 6368</strain>
    </source>
</reference>
<dbReference type="RefSeq" id="WP_073394537.1">
    <property type="nucleotide sequence ID" value="NZ_FRBX01000002.1"/>
</dbReference>
<dbReference type="EMBL" id="FRBX01000002">
    <property type="protein sequence ID" value="SHM00888.1"/>
    <property type="molecule type" value="Genomic_DNA"/>
</dbReference>
<evidence type="ECO:0000313" key="3">
    <source>
        <dbReference type="Proteomes" id="UP000184216"/>
    </source>
</evidence>
<protein>
    <submittedName>
        <fullName evidence="2">Immunity protein 10</fullName>
    </submittedName>
</protein>
<name>A0AB36P2V5_9FLAO</name>
<reference evidence="1 4" key="1">
    <citation type="submission" date="2016-11" db="EMBL/GenBank/DDBJ databases">
        <title>Whole genomes of Flavobacteriaceae.</title>
        <authorList>
            <person name="Stine C."/>
            <person name="Li C."/>
            <person name="Tadesse D."/>
        </authorList>
    </citation>
    <scope>NUCLEOTIDE SEQUENCE [LARGE SCALE GENOMIC DNA]</scope>
    <source>
        <strain evidence="1 4">ATCC 19366</strain>
    </source>
</reference>
<dbReference type="AlphaFoldDB" id="A0AB36P2V5"/>
<evidence type="ECO:0000313" key="2">
    <source>
        <dbReference type="EMBL" id="SHM00888.1"/>
    </source>
</evidence>
<evidence type="ECO:0000313" key="1">
    <source>
        <dbReference type="EMBL" id="OXB05557.1"/>
    </source>
</evidence>
<organism evidence="1 4">
    <name type="scientific">Flavobacterium pectinovorum</name>
    <dbReference type="NCBI Taxonomy" id="29533"/>
    <lineage>
        <taxon>Bacteria</taxon>
        <taxon>Pseudomonadati</taxon>
        <taxon>Bacteroidota</taxon>
        <taxon>Flavobacteriia</taxon>
        <taxon>Flavobacteriales</taxon>
        <taxon>Flavobacteriaceae</taxon>
        <taxon>Flavobacterium</taxon>
    </lineage>
</organism>
<keyword evidence="3" id="KW-1185">Reference proteome</keyword>
<dbReference type="Proteomes" id="UP000198431">
    <property type="component" value="Unassembled WGS sequence"/>
</dbReference>
<evidence type="ECO:0000313" key="4">
    <source>
        <dbReference type="Proteomes" id="UP000198431"/>
    </source>
</evidence>
<dbReference type="InterPro" id="IPR028962">
    <property type="entry name" value="Imm10"/>
</dbReference>
<proteinExistence type="predicted"/>
<dbReference type="EMBL" id="MUHB01000007">
    <property type="protein sequence ID" value="OXB05557.1"/>
    <property type="molecule type" value="Genomic_DNA"/>
</dbReference>
<dbReference type="Proteomes" id="UP000184216">
    <property type="component" value="Unassembled WGS sequence"/>
</dbReference>
<comment type="caution">
    <text evidence="1">The sequence shown here is derived from an EMBL/GenBank/DDBJ whole genome shotgun (WGS) entry which is preliminary data.</text>
</comment>
<dbReference type="Pfam" id="PF15588">
    <property type="entry name" value="Imm10"/>
    <property type="match status" value="1"/>
</dbReference>
<accession>A0AB36P2V5</accession>
<sequence>MKIELEIKTINISDNIDDGYKMISFGDNEIEENIENYVIIQRANAFDSQDEKLGMNNYYIEYNDQSNSGYGACEKIVLDNNILDFIFPVKKEIDISEIILKLDLKKYDKEKLINYLQIILGNSFEIKN</sequence>